<dbReference type="InterPro" id="IPR003660">
    <property type="entry name" value="HAMP_dom"/>
</dbReference>
<evidence type="ECO:0000256" key="9">
    <source>
        <dbReference type="ARBA" id="ARBA00022741"/>
    </source>
</evidence>
<evidence type="ECO:0000256" key="12">
    <source>
        <dbReference type="ARBA" id="ARBA00022989"/>
    </source>
</evidence>
<dbReference type="SUPFAM" id="SSF47384">
    <property type="entry name" value="Homodimeric domain of signal transducing histidine kinase"/>
    <property type="match status" value="1"/>
</dbReference>
<dbReference type="EC" id="2.7.13.3" evidence="3"/>
<evidence type="ECO:0000256" key="10">
    <source>
        <dbReference type="ARBA" id="ARBA00022777"/>
    </source>
</evidence>
<dbReference type="GO" id="GO:0005886">
    <property type="term" value="C:plasma membrane"/>
    <property type="evidence" value="ECO:0007669"/>
    <property type="project" value="UniProtKB-SubCell"/>
</dbReference>
<keyword evidence="4" id="KW-1003">Cell membrane</keyword>
<evidence type="ECO:0000313" key="18">
    <source>
        <dbReference type="EMBL" id="AOK20082.1"/>
    </source>
</evidence>
<feature type="domain" description="HAMP" evidence="17">
    <location>
        <begin position="174"/>
        <end position="226"/>
    </location>
</feature>
<dbReference type="PANTHER" id="PTHR44936:SF5">
    <property type="entry name" value="SENSOR HISTIDINE KINASE ENVZ"/>
    <property type="match status" value="1"/>
</dbReference>
<dbReference type="InterPro" id="IPR050980">
    <property type="entry name" value="2C_sensor_his_kinase"/>
</dbReference>
<feature type="transmembrane region" description="Helical" evidence="15">
    <location>
        <begin position="12"/>
        <end position="33"/>
    </location>
</feature>
<dbReference type="PROSITE" id="PS50109">
    <property type="entry name" value="HIS_KIN"/>
    <property type="match status" value="1"/>
</dbReference>
<dbReference type="CDD" id="cd00082">
    <property type="entry name" value="HisKA"/>
    <property type="match status" value="1"/>
</dbReference>
<keyword evidence="12 15" id="KW-1133">Transmembrane helix</keyword>
<protein>
    <recommendedName>
        <fullName evidence="3">histidine kinase</fullName>
        <ecNumber evidence="3">2.7.13.3</ecNumber>
    </recommendedName>
</protein>
<keyword evidence="5" id="KW-0997">Cell inner membrane</keyword>
<reference evidence="18 19" key="1">
    <citation type="submission" date="2015-12" db="EMBL/GenBank/DDBJ databases">
        <title>Diversity of Burkholderia near neighbor genomes.</title>
        <authorList>
            <person name="Sahl J."/>
            <person name="Wagner D."/>
            <person name="Keim P."/>
        </authorList>
    </citation>
    <scope>NUCLEOTIDE SEQUENCE [LARGE SCALE GENOMIC DNA]</scope>
    <source>
        <strain evidence="18 19">MSMB1184WGS</strain>
    </source>
</reference>
<evidence type="ECO:0000256" key="6">
    <source>
        <dbReference type="ARBA" id="ARBA00022553"/>
    </source>
</evidence>
<feature type="transmembrane region" description="Helical" evidence="15">
    <location>
        <begin position="152"/>
        <end position="174"/>
    </location>
</feature>
<evidence type="ECO:0000256" key="1">
    <source>
        <dbReference type="ARBA" id="ARBA00000085"/>
    </source>
</evidence>
<dbReference type="InterPro" id="IPR003594">
    <property type="entry name" value="HATPase_dom"/>
</dbReference>
<evidence type="ECO:0000259" key="16">
    <source>
        <dbReference type="PROSITE" id="PS50109"/>
    </source>
</evidence>
<evidence type="ECO:0000256" key="15">
    <source>
        <dbReference type="SAM" id="Phobius"/>
    </source>
</evidence>
<comment type="subcellular location">
    <subcellularLocation>
        <location evidence="2">Cell inner membrane</location>
        <topology evidence="2">Multi-pass membrane protein</topology>
    </subcellularLocation>
</comment>
<dbReference type="Gene3D" id="3.30.565.10">
    <property type="entry name" value="Histidine kinase-like ATPase, C-terminal domain"/>
    <property type="match status" value="1"/>
</dbReference>
<dbReference type="GO" id="GO:0005524">
    <property type="term" value="F:ATP binding"/>
    <property type="evidence" value="ECO:0007669"/>
    <property type="project" value="UniProtKB-KW"/>
</dbReference>
<dbReference type="PRINTS" id="PR00344">
    <property type="entry name" value="BCTRLSENSOR"/>
</dbReference>
<evidence type="ECO:0000256" key="14">
    <source>
        <dbReference type="ARBA" id="ARBA00023136"/>
    </source>
</evidence>
<keyword evidence="9" id="KW-0547">Nucleotide-binding</keyword>
<evidence type="ECO:0000256" key="5">
    <source>
        <dbReference type="ARBA" id="ARBA00022519"/>
    </source>
</evidence>
<dbReference type="Pfam" id="PF00512">
    <property type="entry name" value="HisKA"/>
    <property type="match status" value="1"/>
</dbReference>
<dbReference type="GO" id="GO:0000155">
    <property type="term" value="F:phosphorelay sensor kinase activity"/>
    <property type="evidence" value="ECO:0007669"/>
    <property type="project" value="InterPro"/>
</dbReference>
<name>A0A1B4Q1M3_BURCE</name>
<dbReference type="PROSITE" id="PS50885">
    <property type="entry name" value="HAMP"/>
    <property type="match status" value="1"/>
</dbReference>
<comment type="catalytic activity">
    <reaction evidence="1">
        <text>ATP + protein L-histidine = ADP + protein N-phospho-L-histidine.</text>
        <dbReference type="EC" id="2.7.13.3"/>
    </reaction>
</comment>
<dbReference type="PROSITE" id="PS51257">
    <property type="entry name" value="PROKAR_LIPOPROTEIN"/>
    <property type="match status" value="1"/>
</dbReference>
<proteinExistence type="predicted"/>
<dbReference type="InterPro" id="IPR004358">
    <property type="entry name" value="Sig_transdc_His_kin-like_C"/>
</dbReference>
<evidence type="ECO:0000256" key="7">
    <source>
        <dbReference type="ARBA" id="ARBA00022679"/>
    </source>
</evidence>
<dbReference type="RefSeq" id="WP_069271477.1">
    <property type="nucleotide sequence ID" value="NZ_CP013444.1"/>
</dbReference>
<evidence type="ECO:0000256" key="13">
    <source>
        <dbReference type="ARBA" id="ARBA00023012"/>
    </source>
</evidence>
<evidence type="ECO:0000256" key="11">
    <source>
        <dbReference type="ARBA" id="ARBA00022840"/>
    </source>
</evidence>
<keyword evidence="6" id="KW-0597">Phosphoprotein</keyword>
<dbReference type="AlphaFoldDB" id="A0A1B4Q1M3"/>
<dbReference type="SUPFAM" id="SSF55874">
    <property type="entry name" value="ATPase domain of HSP90 chaperone/DNA topoisomerase II/histidine kinase"/>
    <property type="match status" value="1"/>
</dbReference>
<evidence type="ECO:0000259" key="17">
    <source>
        <dbReference type="PROSITE" id="PS50885"/>
    </source>
</evidence>
<evidence type="ECO:0000256" key="4">
    <source>
        <dbReference type="ARBA" id="ARBA00022475"/>
    </source>
</evidence>
<dbReference type="SMART" id="SM00388">
    <property type="entry name" value="HisKA"/>
    <property type="match status" value="1"/>
</dbReference>
<keyword evidence="13" id="KW-0902">Two-component regulatory system</keyword>
<keyword evidence="7" id="KW-0808">Transferase</keyword>
<evidence type="ECO:0000256" key="8">
    <source>
        <dbReference type="ARBA" id="ARBA00022692"/>
    </source>
</evidence>
<gene>
    <name evidence="18" type="ORF">WT26_30235</name>
</gene>
<accession>A0A1B4Q1M3</accession>
<dbReference type="Gene3D" id="1.10.287.130">
    <property type="match status" value="1"/>
</dbReference>
<dbReference type="InterPro" id="IPR036890">
    <property type="entry name" value="HATPase_C_sf"/>
</dbReference>
<keyword evidence="14 15" id="KW-0472">Membrane</keyword>
<dbReference type="Pfam" id="PF02518">
    <property type="entry name" value="HATPase_c"/>
    <property type="match status" value="1"/>
</dbReference>
<dbReference type="InterPro" id="IPR036097">
    <property type="entry name" value="HisK_dim/P_sf"/>
</dbReference>
<organism evidence="18 19">
    <name type="scientific">Burkholderia cepacia</name>
    <name type="common">Pseudomonas cepacia</name>
    <dbReference type="NCBI Taxonomy" id="292"/>
    <lineage>
        <taxon>Bacteria</taxon>
        <taxon>Pseudomonadati</taxon>
        <taxon>Pseudomonadota</taxon>
        <taxon>Betaproteobacteria</taxon>
        <taxon>Burkholderiales</taxon>
        <taxon>Burkholderiaceae</taxon>
        <taxon>Burkholderia</taxon>
        <taxon>Burkholderia cepacia complex</taxon>
    </lineage>
</organism>
<dbReference type="EMBL" id="CP013444">
    <property type="protein sequence ID" value="AOK20082.1"/>
    <property type="molecule type" value="Genomic_DNA"/>
</dbReference>
<dbReference type="CDD" id="cd06225">
    <property type="entry name" value="HAMP"/>
    <property type="match status" value="1"/>
</dbReference>
<dbReference type="InterPro" id="IPR005467">
    <property type="entry name" value="His_kinase_dom"/>
</dbReference>
<dbReference type="InterPro" id="IPR003661">
    <property type="entry name" value="HisK_dim/P_dom"/>
</dbReference>
<evidence type="ECO:0000313" key="19">
    <source>
        <dbReference type="Proteomes" id="UP000094776"/>
    </source>
</evidence>
<feature type="domain" description="Histidine kinase" evidence="16">
    <location>
        <begin position="234"/>
        <end position="433"/>
    </location>
</feature>
<dbReference type="SMART" id="SM00387">
    <property type="entry name" value="HATPase_c"/>
    <property type="match status" value="1"/>
</dbReference>
<dbReference type="CDD" id="cd00075">
    <property type="entry name" value="HATPase"/>
    <property type="match status" value="1"/>
</dbReference>
<dbReference type="Pfam" id="PF00672">
    <property type="entry name" value="HAMP"/>
    <property type="match status" value="1"/>
</dbReference>
<evidence type="ECO:0000256" key="2">
    <source>
        <dbReference type="ARBA" id="ARBA00004429"/>
    </source>
</evidence>
<keyword evidence="8 15" id="KW-0812">Transmembrane</keyword>
<dbReference type="PANTHER" id="PTHR44936">
    <property type="entry name" value="SENSOR PROTEIN CREC"/>
    <property type="match status" value="1"/>
</dbReference>
<keyword evidence="10 18" id="KW-0418">Kinase</keyword>
<evidence type="ECO:0000256" key="3">
    <source>
        <dbReference type="ARBA" id="ARBA00012438"/>
    </source>
</evidence>
<dbReference type="SMART" id="SM00304">
    <property type="entry name" value="HAMP"/>
    <property type="match status" value="1"/>
</dbReference>
<keyword evidence="11" id="KW-0067">ATP-binding</keyword>
<sequence>MRRLLSTTLGQILTILGCASIITALLFIVLLSYHSPPTPPWPWQRAYRIASLVETLQPIPDYARDEVIATVLRPELSARLDQNPRTCDVVTQDSRDLEMALKSELSNTRNLTVRMCPNATQRHSIQVLVPLGTRTLEIRTDRRTSATPQYTFPFYGALIFMCVGVAAMSAWAIARVIRPLRRLSEQAEEFGRAMSAAAIEVEGPLEVRRAAHAFNLMQERITQSIQNRTRMLAAISHDLRTPLTRMRLQLEMEQTEIIREKLIRNIDLMQSMISSALAFLSSGKELEEKEWLDLGALIATLCDEYDEAGATIHYDGPEKIPFFCRPAAMQRALTNLFENAIHFGSSVEIVAWKVDNRITIQVIDNGPGIPEQKLQDVIEPFVRLDPARGDRPGSVGLGLSIVREIVRAHGGTFSLSNRKPSGLVATIMFPSAQIE</sequence>
<dbReference type="Proteomes" id="UP000094776">
    <property type="component" value="Chromosome 2"/>
</dbReference>